<feature type="compositionally biased region" description="Polar residues" evidence="1">
    <location>
        <begin position="875"/>
        <end position="893"/>
    </location>
</feature>
<feature type="region of interest" description="Disordered" evidence="1">
    <location>
        <begin position="1"/>
        <end position="228"/>
    </location>
</feature>
<feature type="region of interest" description="Disordered" evidence="1">
    <location>
        <begin position="441"/>
        <end position="482"/>
    </location>
</feature>
<evidence type="ECO:0000313" key="2">
    <source>
        <dbReference type="EMBL" id="CAF9906863.1"/>
    </source>
</evidence>
<feature type="compositionally biased region" description="Basic and acidic residues" evidence="1">
    <location>
        <begin position="398"/>
        <end position="407"/>
    </location>
</feature>
<dbReference type="Proteomes" id="UP000664521">
    <property type="component" value="Unassembled WGS sequence"/>
</dbReference>
<feature type="region of interest" description="Disordered" evidence="1">
    <location>
        <begin position="581"/>
        <end position="622"/>
    </location>
</feature>
<proteinExistence type="predicted"/>
<organism evidence="2 3">
    <name type="scientific">Heterodermia speciosa</name>
    <dbReference type="NCBI Taxonomy" id="116794"/>
    <lineage>
        <taxon>Eukaryota</taxon>
        <taxon>Fungi</taxon>
        <taxon>Dikarya</taxon>
        <taxon>Ascomycota</taxon>
        <taxon>Pezizomycotina</taxon>
        <taxon>Lecanoromycetes</taxon>
        <taxon>OSLEUM clade</taxon>
        <taxon>Lecanoromycetidae</taxon>
        <taxon>Caliciales</taxon>
        <taxon>Physciaceae</taxon>
        <taxon>Heterodermia</taxon>
    </lineage>
</organism>
<dbReference type="OrthoDB" id="4156126at2759"/>
<feature type="compositionally biased region" description="Polar residues" evidence="1">
    <location>
        <begin position="982"/>
        <end position="1001"/>
    </location>
</feature>
<feature type="region of interest" description="Disordered" evidence="1">
    <location>
        <begin position="869"/>
        <end position="893"/>
    </location>
</feature>
<comment type="caution">
    <text evidence="2">The sequence shown here is derived from an EMBL/GenBank/DDBJ whole genome shotgun (WGS) entry which is preliminary data.</text>
</comment>
<feature type="region of interest" description="Disordered" evidence="1">
    <location>
        <begin position="929"/>
        <end position="963"/>
    </location>
</feature>
<gene>
    <name evidence="2" type="ORF">HETSPECPRED_006977</name>
</gene>
<feature type="region of interest" description="Disordered" evidence="1">
    <location>
        <begin position="390"/>
        <end position="410"/>
    </location>
</feature>
<accession>A0A8H3I6N3</accession>
<evidence type="ECO:0000256" key="1">
    <source>
        <dbReference type="SAM" id="MobiDB-lite"/>
    </source>
</evidence>
<evidence type="ECO:0000313" key="3">
    <source>
        <dbReference type="Proteomes" id="UP000664521"/>
    </source>
</evidence>
<protein>
    <submittedName>
        <fullName evidence="2">Uncharacterized protein</fullName>
    </submittedName>
</protein>
<feature type="compositionally biased region" description="Basic and acidic residues" evidence="1">
    <location>
        <begin position="104"/>
        <end position="117"/>
    </location>
</feature>
<feature type="region of interest" description="Disordered" evidence="1">
    <location>
        <begin position="981"/>
        <end position="1001"/>
    </location>
</feature>
<sequence length="1145" mass="125259">MALTELSAGHIGRNGRAIETPPDSDTSDTGKRAPQLRTPRDVAQGKLLPTPASIQGMLRNGTEIGDVGGLAFNPNRKPIPSQRLSPSTLSNSVPSSAGKRNYRYRGEAYLDPNEHNMSRGIPPYPASRGIDDGSSPPFIYRNRSLSSSGTQPRGPSKGHNDENGRSYAMMHSSSASRSVPRYPTHINGHLRSHGDPRGMRPRSPLVYPTRLKRPGYRPSSPSLTEVYRSGSRSPIMIDRGTSFRTVSPLPTYSAGRPHHWLQGANPLDPLLAGQHLALAQSNNNGQHVGGFIRGPFDLPETYTRAPTSASAVYLDYSSNLAQNQQAEPPVPPLFYDYSEQFQQELDHGRTTAHNVSQTLGAGSRGQMQYLSKLSQDLALNDITSIDSSMAQSRKAKTRSSDQADHLTTRPITRAASDEAVGSMALDSLDIQTTDTKIGSTVVGRISSPKGSGSVMRTVDFSDSTPQQPPDHMRKPVVKRSNSWSQESLAAASRRAVDETIEFLHYGHDPPDSPDTSRDSVLVHRLNGISRQFQPDVSNALHARRSLHSGRQLSEHDDDAPKFSFESERDYVKRLSRQSVHAVPSSLSRQRSPITPFGDRHKAKHSNIHAPVPRRSLSSPSNRDRFSGILSIEEGLHESDDFIAASTDGSGLSVSIASPDIRQPMLIGNRAPSSHQIAASRHNSPKLNGIAEITTAEPNVNFETNATNDSTALFGIAPGTKAQDDVTVQQSLLTRGKVVDVLTQEMKKTETPSFQGQIAPTQSSLAPVKLYSVPPSDTAEHGHWALTSQKAPLRTMKELPPLPRNSVVSVAPPDSRNMSSLPFSFTALRHGDKEKTDSVTELGKLAASYLDHLDRVGTETPTGLLKDALEARLDENSSPTRPSSRPWNSEENYPWNNQKQQIEITLPIRVSPDVDALVLTKVPRFTLKLHRSSTSTTRGVKITKPRPSNESSVRNQSSPCQRFSTSSDILETTPFRRRLRSNAVINNSPGQNNSSRASPTPLNTRFVESFDLPSHDFTIQTSSPNLVPPSPGLNLEARSYFSDDSSQMQPKGSLRKRFSQLKASVTLASTSDDVKDGGRALLGSAVGKPWANGLRNQQNGRNEEAIRNSYRDDSTRWRFVDKVKAWFAHLVARKGHVENGASTGIR</sequence>
<dbReference type="AlphaFoldDB" id="A0A8H3I6N3"/>
<feature type="compositionally biased region" description="Polar residues" evidence="1">
    <location>
        <begin position="143"/>
        <end position="153"/>
    </location>
</feature>
<keyword evidence="3" id="KW-1185">Reference proteome</keyword>
<feature type="compositionally biased region" description="Polar residues" evidence="1">
    <location>
        <begin position="945"/>
        <end position="963"/>
    </location>
</feature>
<dbReference type="EMBL" id="CAJPDS010000005">
    <property type="protein sequence ID" value="CAF9906863.1"/>
    <property type="molecule type" value="Genomic_DNA"/>
</dbReference>
<reference evidence="2" key="1">
    <citation type="submission" date="2021-03" db="EMBL/GenBank/DDBJ databases">
        <authorList>
            <person name="Tagirdzhanova G."/>
        </authorList>
    </citation>
    <scope>NUCLEOTIDE SEQUENCE</scope>
</reference>
<name>A0A8H3I6N3_9LECA</name>
<feature type="compositionally biased region" description="Low complexity" evidence="1">
    <location>
        <begin position="84"/>
        <end position="96"/>
    </location>
</feature>